<protein>
    <submittedName>
        <fullName evidence="3">CDT1 domain-containing protein</fullName>
    </submittedName>
</protein>
<dbReference type="OMA" id="IDCTIFE"/>
<dbReference type="AlphaFoldDB" id="A0A0N4X1E5"/>
<organism evidence="3">
    <name type="scientific">Haemonchus placei</name>
    <name type="common">Barber's pole worm</name>
    <dbReference type="NCBI Taxonomy" id="6290"/>
    <lineage>
        <taxon>Eukaryota</taxon>
        <taxon>Metazoa</taxon>
        <taxon>Ecdysozoa</taxon>
        <taxon>Nematoda</taxon>
        <taxon>Chromadorea</taxon>
        <taxon>Rhabditida</taxon>
        <taxon>Rhabditina</taxon>
        <taxon>Rhabditomorpha</taxon>
        <taxon>Strongyloidea</taxon>
        <taxon>Trichostrongylidae</taxon>
        <taxon>Haemonchus</taxon>
    </lineage>
</organism>
<gene>
    <name evidence="1" type="ORF">HPLM_LOCUS18129</name>
</gene>
<evidence type="ECO:0000313" key="3">
    <source>
        <dbReference type="WBParaSite" id="HPLM_0001813701-mRNA-1"/>
    </source>
</evidence>
<dbReference type="Proteomes" id="UP000268014">
    <property type="component" value="Unassembled WGS sequence"/>
</dbReference>
<proteinExistence type="predicted"/>
<dbReference type="EMBL" id="UZAF01020355">
    <property type="protein sequence ID" value="VDO69159.1"/>
    <property type="molecule type" value="Genomic_DNA"/>
</dbReference>
<reference evidence="3" key="1">
    <citation type="submission" date="2017-02" db="UniProtKB">
        <authorList>
            <consortium name="WormBaseParasite"/>
        </authorList>
    </citation>
    <scope>IDENTIFICATION</scope>
</reference>
<name>A0A0N4X1E5_HAEPC</name>
<dbReference type="OrthoDB" id="5838856at2759"/>
<sequence>MIDCTIFECEIEPTYEKDLPQTPPKRDDHPRITCTAARDHQLQTLCKHLEQVYQVDRALLWKMSHCTAFTQMTEIVSGLKIVRLLEKAIQRQLFDHVRFLHLIFELCPARECEST</sequence>
<evidence type="ECO:0000313" key="1">
    <source>
        <dbReference type="EMBL" id="VDO69159.1"/>
    </source>
</evidence>
<evidence type="ECO:0000313" key="2">
    <source>
        <dbReference type="Proteomes" id="UP000268014"/>
    </source>
</evidence>
<reference evidence="1 2" key="2">
    <citation type="submission" date="2018-11" db="EMBL/GenBank/DDBJ databases">
        <authorList>
            <consortium name="Pathogen Informatics"/>
        </authorList>
    </citation>
    <scope>NUCLEOTIDE SEQUENCE [LARGE SCALE GENOMIC DNA]</scope>
    <source>
        <strain evidence="1 2">MHpl1</strain>
    </source>
</reference>
<dbReference type="WBParaSite" id="HPLM_0001813701-mRNA-1">
    <property type="protein sequence ID" value="HPLM_0001813701-mRNA-1"/>
    <property type="gene ID" value="HPLM_0001813701"/>
</dbReference>
<keyword evidence="2" id="KW-1185">Reference proteome</keyword>
<accession>A0A0N4X1E5</accession>